<keyword evidence="4" id="KW-0408">Iron</keyword>
<evidence type="ECO:0000256" key="5">
    <source>
        <dbReference type="ARBA" id="ARBA00023014"/>
    </source>
</evidence>
<dbReference type="GO" id="GO:0016788">
    <property type="term" value="F:hydrolase activity, acting on ester bonds"/>
    <property type="evidence" value="ECO:0007669"/>
    <property type="project" value="InterPro"/>
</dbReference>
<evidence type="ECO:0000256" key="3">
    <source>
        <dbReference type="ARBA" id="ARBA00022801"/>
    </source>
</evidence>
<dbReference type="GO" id="GO:0004536">
    <property type="term" value="F:DNA nuclease activity"/>
    <property type="evidence" value="ECO:0007669"/>
    <property type="project" value="InterPro"/>
</dbReference>
<dbReference type="Pfam" id="PF04055">
    <property type="entry name" value="Radical_SAM"/>
    <property type="match status" value="1"/>
</dbReference>
<dbReference type="PANTHER" id="PTHR46124:SF2">
    <property type="entry name" value="D-AMINOACYL-TRNA DEACYLASE"/>
    <property type="match status" value="1"/>
</dbReference>
<dbReference type="Gene3D" id="3.20.20.140">
    <property type="entry name" value="Metal-dependent hydrolases"/>
    <property type="match status" value="1"/>
</dbReference>
<dbReference type="PROSITE" id="PS01091">
    <property type="entry name" value="TATD_3"/>
    <property type="match status" value="1"/>
</dbReference>
<dbReference type="NCBIfam" id="TIGR04038">
    <property type="entry name" value="tatD_link_rSAM"/>
    <property type="match status" value="1"/>
</dbReference>
<dbReference type="Gene3D" id="3.20.20.70">
    <property type="entry name" value="Aldolase class I"/>
    <property type="match status" value="1"/>
</dbReference>
<dbReference type="InterPro" id="IPR018228">
    <property type="entry name" value="DNase_TatD-rel_CS"/>
</dbReference>
<proteinExistence type="predicted"/>
<dbReference type="NCBIfam" id="TIGR00010">
    <property type="entry name" value="YchF/TatD family DNA exonuclease"/>
    <property type="match status" value="1"/>
</dbReference>
<dbReference type="InterPro" id="IPR058240">
    <property type="entry name" value="rSAM_sf"/>
</dbReference>
<dbReference type="InterPro" id="IPR001130">
    <property type="entry name" value="TatD-like"/>
</dbReference>
<dbReference type="InterPro" id="IPR032466">
    <property type="entry name" value="Metal_Hydrolase"/>
</dbReference>
<dbReference type="SUPFAM" id="SSF102114">
    <property type="entry name" value="Radical SAM enzymes"/>
    <property type="match status" value="1"/>
</dbReference>
<gene>
    <name evidence="7" type="ORF">MNBD_IGNAVI01-3075</name>
</gene>
<dbReference type="GO" id="GO:0051536">
    <property type="term" value="F:iron-sulfur cluster binding"/>
    <property type="evidence" value="ECO:0007669"/>
    <property type="project" value="UniProtKB-KW"/>
</dbReference>
<dbReference type="AlphaFoldDB" id="A0A3B1BW32"/>
<dbReference type="PANTHER" id="PTHR46124">
    <property type="entry name" value="D-AMINOACYL-TRNA DEACYLASE"/>
    <property type="match status" value="1"/>
</dbReference>
<evidence type="ECO:0000256" key="2">
    <source>
        <dbReference type="ARBA" id="ARBA00022723"/>
    </source>
</evidence>
<evidence type="ECO:0000313" key="7">
    <source>
        <dbReference type="EMBL" id="VAX18701.1"/>
    </source>
</evidence>
<dbReference type="FunFam" id="3.20.20.140:FF:000005">
    <property type="entry name" value="TatD family hydrolase"/>
    <property type="match status" value="1"/>
</dbReference>
<dbReference type="SFLD" id="SFLDS00029">
    <property type="entry name" value="Radical_SAM"/>
    <property type="match status" value="1"/>
</dbReference>
<accession>A0A3B1BW32</accession>
<dbReference type="SUPFAM" id="SSF51556">
    <property type="entry name" value="Metallo-dependent hydrolases"/>
    <property type="match status" value="1"/>
</dbReference>
<dbReference type="CDD" id="cd01310">
    <property type="entry name" value="TatD_DNAse"/>
    <property type="match status" value="1"/>
</dbReference>
<evidence type="ECO:0000256" key="4">
    <source>
        <dbReference type="ARBA" id="ARBA00023004"/>
    </source>
</evidence>
<keyword evidence="5" id="KW-0411">Iron-sulfur</keyword>
<evidence type="ECO:0000256" key="1">
    <source>
        <dbReference type="ARBA" id="ARBA00022691"/>
    </source>
</evidence>
<keyword evidence="1" id="KW-0949">S-adenosyl-L-methionine</keyword>
<keyword evidence="3 7" id="KW-0378">Hydrolase</keyword>
<dbReference type="Pfam" id="PF01026">
    <property type="entry name" value="TatD_DNase"/>
    <property type="match status" value="1"/>
</dbReference>
<dbReference type="InterPro" id="IPR007197">
    <property type="entry name" value="rSAM"/>
</dbReference>
<feature type="domain" description="Radical SAM core" evidence="6">
    <location>
        <begin position="264"/>
        <end position="452"/>
    </location>
</feature>
<keyword evidence="2" id="KW-0479">Metal-binding</keyword>
<sequence>MYVDSHCHLFFHNFDEDRDEVIRRALDGGVKYMLIPGTDLETSQQAIDLAEKYDPIYAAVGIHPHDTENWNDSLVADLRVLAKHEKVVAIGEIGLDYYYDFSPKGKQIIAFQRQIELALELNLPIIVHNRDSNEDIMEFARKYSESGLKAQYHCFAGSIADARELVEMGHYISFTGNITFKKADSIREVLSRIDAEDLLLETDSPFLTPVPYRGKRNEPVNIPIIAETVAEIHKLRKEDVGRATSWNAYKLFGIGNKMKLSYTYQIGNSLYINVTNRCNADCVFCDRKGDAVIKGYNLKMSKDEEPEAEVYISEIGDPTKYNEIVFCGYGEPTIRWDVVKKVSEYVKNKGGKTRMNTDGHGNYINKRDITPELAGLIDTVSISLNSTDPEQYAKLMRVDRSLHAEMLDFAKKAKNYSHVVMSIVGLSSVDTEKAKQFVTEELGVDFREREYF</sequence>
<protein>
    <submittedName>
        <fullName evidence="7">Uncharacterized metal-dependent hydrolase YcfH</fullName>
    </submittedName>
</protein>
<organism evidence="7">
    <name type="scientific">hydrothermal vent metagenome</name>
    <dbReference type="NCBI Taxonomy" id="652676"/>
    <lineage>
        <taxon>unclassified sequences</taxon>
        <taxon>metagenomes</taxon>
        <taxon>ecological metagenomes</taxon>
    </lineage>
</organism>
<name>A0A3B1BW32_9ZZZZ</name>
<dbReference type="CDD" id="cd01335">
    <property type="entry name" value="Radical_SAM"/>
    <property type="match status" value="1"/>
</dbReference>
<dbReference type="InterPro" id="IPR023821">
    <property type="entry name" value="rSAM_TatD-assoc"/>
</dbReference>
<evidence type="ECO:0000259" key="6">
    <source>
        <dbReference type="PROSITE" id="PS51918"/>
    </source>
</evidence>
<dbReference type="InterPro" id="IPR015991">
    <property type="entry name" value="TatD/YcfH-like"/>
</dbReference>
<dbReference type="EMBL" id="UOGD01000112">
    <property type="protein sequence ID" value="VAX18701.1"/>
    <property type="molecule type" value="Genomic_DNA"/>
</dbReference>
<dbReference type="PROSITE" id="PS51918">
    <property type="entry name" value="RADICAL_SAM"/>
    <property type="match status" value="1"/>
</dbReference>
<dbReference type="GO" id="GO:0046872">
    <property type="term" value="F:metal ion binding"/>
    <property type="evidence" value="ECO:0007669"/>
    <property type="project" value="UniProtKB-KW"/>
</dbReference>
<dbReference type="InterPro" id="IPR013785">
    <property type="entry name" value="Aldolase_TIM"/>
</dbReference>
<reference evidence="7" key="1">
    <citation type="submission" date="2018-06" db="EMBL/GenBank/DDBJ databases">
        <authorList>
            <person name="Zhirakovskaya E."/>
        </authorList>
    </citation>
    <scope>NUCLEOTIDE SEQUENCE</scope>
</reference>